<evidence type="ECO:0000313" key="3">
    <source>
        <dbReference type="Proteomes" id="UP000736335"/>
    </source>
</evidence>
<dbReference type="InterPro" id="IPR046521">
    <property type="entry name" value="DUF6698"/>
</dbReference>
<keyword evidence="3" id="KW-1185">Reference proteome</keyword>
<dbReference type="Proteomes" id="UP000736335">
    <property type="component" value="Unassembled WGS sequence"/>
</dbReference>
<reference evidence="2" key="1">
    <citation type="journal article" date="2020" name="Nat. Commun.">
        <title>Large-scale genome sequencing of mycorrhizal fungi provides insights into the early evolution of symbiotic traits.</title>
        <authorList>
            <person name="Miyauchi S."/>
            <person name="Kiss E."/>
            <person name="Kuo A."/>
            <person name="Drula E."/>
            <person name="Kohler A."/>
            <person name="Sanchez-Garcia M."/>
            <person name="Morin E."/>
            <person name="Andreopoulos B."/>
            <person name="Barry K.W."/>
            <person name="Bonito G."/>
            <person name="Buee M."/>
            <person name="Carver A."/>
            <person name="Chen C."/>
            <person name="Cichocki N."/>
            <person name="Clum A."/>
            <person name="Culley D."/>
            <person name="Crous P.W."/>
            <person name="Fauchery L."/>
            <person name="Girlanda M."/>
            <person name="Hayes R.D."/>
            <person name="Keri Z."/>
            <person name="LaButti K."/>
            <person name="Lipzen A."/>
            <person name="Lombard V."/>
            <person name="Magnuson J."/>
            <person name="Maillard F."/>
            <person name="Murat C."/>
            <person name="Nolan M."/>
            <person name="Ohm R.A."/>
            <person name="Pangilinan J."/>
            <person name="Pereira M.F."/>
            <person name="Perotto S."/>
            <person name="Peter M."/>
            <person name="Pfister S."/>
            <person name="Riley R."/>
            <person name="Sitrit Y."/>
            <person name="Stielow J.B."/>
            <person name="Szollosi G."/>
            <person name="Zifcakova L."/>
            <person name="Stursova M."/>
            <person name="Spatafora J.W."/>
            <person name="Tedersoo L."/>
            <person name="Vaario L.M."/>
            <person name="Yamada A."/>
            <person name="Yan M."/>
            <person name="Wang P."/>
            <person name="Xu J."/>
            <person name="Bruns T."/>
            <person name="Baldrian P."/>
            <person name="Vilgalys R."/>
            <person name="Dunand C."/>
            <person name="Henrissat B."/>
            <person name="Grigoriev I.V."/>
            <person name="Hibbett D."/>
            <person name="Nagy L.G."/>
            <person name="Martin F.M."/>
        </authorList>
    </citation>
    <scope>NUCLEOTIDE SEQUENCE</scope>
    <source>
        <strain evidence="2">UH-Tt-Lm1</strain>
    </source>
</reference>
<protein>
    <submittedName>
        <fullName evidence="2">Uncharacterized protein</fullName>
    </submittedName>
</protein>
<name>A0A9P6HDX4_9AGAM</name>
<evidence type="ECO:0000313" key="2">
    <source>
        <dbReference type="EMBL" id="KAF9783238.1"/>
    </source>
</evidence>
<proteinExistence type="predicted"/>
<organism evidence="2 3">
    <name type="scientific">Thelephora terrestris</name>
    <dbReference type="NCBI Taxonomy" id="56493"/>
    <lineage>
        <taxon>Eukaryota</taxon>
        <taxon>Fungi</taxon>
        <taxon>Dikarya</taxon>
        <taxon>Basidiomycota</taxon>
        <taxon>Agaricomycotina</taxon>
        <taxon>Agaricomycetes</taxon>
        <taxon>Thelephorales</taxon>
        <taxon>Thelephoraceae</taxon>
        <taxon>Thelephora</taxon>
    </lineage>
</organism>
<accession>A0A9P6HDX4</accession>
<feature type="compositionally biased region" description="Basic and acidic residues" evidence="1">
    <location>
        <begin position="631"/>
        <end position="642"/>
    </location>
</feature>
<evidence type="ECO:0000256" key="1">
    <source>
        <dbReference type="SAM" id="MobiDB-lite"/>
    </source>
</evidence>
<dbReference type="Pfam" id="PF20414">
    <property type="entry name" value="DUF6698"/>
    <property type="match status" value="1"/>
</dbReference>
<dbReference type="EMBL" id="WIUZ02000010">
    <property type="protein sequence ID" value="KAF9783238.1"/>
    <property type="molecule type" value="Genomic_DNA"/>
</dbReference>
<gene>
    <name evidence="2" type="ORF">BJ322DRAFT_1110121</name>
</gene>
<comment type="caution">
    <text evidence="2">The sequence shown here is derived from an EMBL/GenBank/DDBJ whole genome shotgun (WGS) entry which is preliminary data.</text>
</comment>
<feature type="region of interest" description="Disordered" evidence="1">
    <location>
        <begin position="447"/>
        <end position="501"/>
    </location>
</feature>
<feature type="compositionally biased region" description="Basic residues" evidence="1">
    <location>
        <begin position="591"/>
        <end position="604"/>
    </location>
</feature>
<dbReference type="OrthoDB" id="3220614at2759"/>
<dbReference type="AlphaFoldDB" id="A0A9P6HDX4"/>
<feature type="region of interest" description="Disordered" evidence="1">
    <location>
        <begin position="392"/>
        <end position="418"/>
    </location>
</feature>
<feature type="region of interest" description="Disordered" evidence="1">
    <location>
        <begin position="581"/>
        <end position="642"/>
    </location>
</feature>
<reference evidence="2" key="2">
    <citation type="submission" date="2020-11" db="EMBL/GenBank/DDBJ databases">
        <authorList>
            <consortium name="DOE Joint Genome Institute"/>
            <person name="Kuo A."/>
            <person name="Miyauchi S."/>
            <person name="Kiss E."/>
            <person name="Drula E."/>
            <person name="Kohler A."/>
            <person name="Sanchez-Garcia M."/>
            <person name="Andreopoulos B."/>
            <person name="Barry K.W."/>
            <person name="Bonito G."/>
            <person name="Buee M."/>
            <person name="Carver A."/>
            <person name="Chen C."/>
            <person name="Cichocki N."/>
            <person name="Clum A."/>
            <person name="Culley D."/>
            <person name="Crous P.W."/>
            <person name="Fauchery L."/>
            <person name="Girlanda M."/>
            <person name="Hayes R."/>
            <person name="Keri Z."/>
            <person name="Labutti K."/>
            <person name="Lipzen A."/>
            <person name="Lombard V."/>
            <person name="Magnuson J."/>
            <person name="Maillard F."/>
            <person name="Morin E."/>
            <person name="Murat C."/>
            <person name="Nolan M."/>
            <person name="Ohm R."/>
            <person name="Pangilinan J."/>
            <person name="Pereira M."/>
            <person name="Perotto S."/>
            <person name="Peter M."/>
            <person name="Riley R."/>
            <person name="Sitrit Y."/>
            <person name="Stielow B."/>
            <person name="Szollosi G."/>
            <person name="Zifcakova L."/>
            <person name="Stursova M."/>
            <person name="Spatafora J.W."/>
            <person name="Tedersoo L."/>
            <person name="Vaario L.-M."/>
            <person name="Yamada A."/>
            <person name="Yan M."/>
            <person name="Wang P."/>
            <person name="Xu J."/>
            <person name="Bruns T."/>
            <person name="Baldrian P."/>
            <person name="Vilgalys R."/>
            <person name="Henrissat B."/>
            <person name="Grigoriev I.V."/>
            <person name="Hibbett D."/>
            <person name="Nagy L.G."/>
            <person name="Martin F.M."/>
        </authorList>
    </citation>
    <scope>NUCLEOTIDE SEQUENCE</scope>
    <source>
        <strain evidence="2">UH-Tt-Lm1</strain>
    </source>
</reference>
<sequence length="642" mass="73402">MVRHRGSQDVATKKHPRRAFSFMSLGMRTKGWDKNTPSRDCAYGVFGKRMQRSIMGFGSLATAIYSRDLISETILNQSHGNLSPGKSGMRYFHQRVEHHKKNTTTEYKVMCRAVEALLARFPGIRRDVAQASKDMQPLITKIRKVMKGAHAARNTDANSIRREIFILSHDDAKKRGWSMPATIEKSGRGIKTEFTARFILPLVEREKYLQDPAAYREKVERGQIKLSLTGTWSAILYDESMLEDDDELAGLLRSETLLRCGIAILCSPSAGREWKFPEPGARSFSASQKESNAEINGISEITPEAIAYFSTLVISAIHDNNCYTRDLGDIDLAELYHDVVAVLRMKTEWAVETLEFWNRIFFGDREEDEPEPKINREDRFWKLEAKQRQKEGLMDVVSRAPRSQCRDQQPPLPHNRKPCKRERSVARFYVFYTCVTDPDLYSVPVSNPGSDSDFTDTDNVVMPPPKRLQRRRSVTPQPTTNERAEKAAEVLSSRPLEHSRDPEIDETNYVDETEWEDVCRDMKKSSERAMDVGLEEVGAELLKVASMTAKRGTKYYNTNYERIVWWKLDIERRYKLAQIAEPAPTPSTKTASKKKAPRKARKVIPIKDVPPPRVTRSISAQVSRQLDPGPDVEREPLTELED</sequence>